<sequence length="95" mass="10375">MARSAALRVSTDTASIYVSVTPKRARLTPPADPMEAIEWHVQQICTLAEEYVCSTNGLCNGHPARIANHKRKLAALGIDESSLISFIHRLAPPTH</sequence>
<evidence type="ECO:0000313" key="2">
    <source>
        <dbReference type="Proteomes" id="UP001287445"/>
    </source>
</evidence>
<dbReference type="RefSeq" id="WP_319075669.1">
    <property type="nucleotide sequence ID" value="NZ_JAWWMZ010000010.1"/>
</dbReference>
<gene>
    <name evidence="1" type="ORF">SGN30_22760</name>
</gene>
<protein>
    <submittedName>
        <fullName evidence="1">Uncharacterized protein</fullName>
    </submittedName>
</protein>
<reference evidence="1" key="1">
    <citation type="submission" date="2023-11" db="EMBL/GenBank/DDBJ databases">
        <title>Identification and selenium tolerance of Delftia acidovorans R3-25.</title>
        <authorList>
            <person name="Zhang S."/>
            <person name="Liu Y."/>
            <person name="Guo Y."/>
        </authorList>
    </citation>
    <scope>NUCLEOTIDE SEQUENCE</scope>
    <source>
        <strain evidence="1">R3-25</strain>
    </source>
</reference>
<comment type="caution">
    <text evidence="1">The sequence shown here is derived from an EMBL/GenBank/DDBJ whole genome shotgun (WGS) entry which is preliminary data.</text>
</comment>
<name>A0AAJ2R5L3_DELAC</name>
<dbReference type="AlphaFoldDB" id="A0AAJ2R5L3"/>
<dbReference type="Proteomes" id="UP001287445">
    <property type="component" value="Unassembled WGS sequence"/>
</dbReference>
<dbReference type="EMBL" id="JAWWMZ010000010">
    <property type="protein sequence ID" value="MDX4956246.1"/>
    <property type="molecule type" value="Genomic_DNA"/>
</dbReference>
<proteinExistence type="predicted"/>
<evidence type="ECO:0000313" key="1">
    <source>
        <dbReference type="EMBL" id="MDX4956246.1"/>
    </source>
</evidence>
<organism evidence="1 2">
    <name type="scientific">Delftia acidovorans</name>
    <name type="common">Pseudomonas acidovorans</name>
    <name type="synonym">Comamonas acidovorans</name>
    <dbReference type="NCBI Taxonomy" id="80866"/>
    <lineage>
        <taxon>Bacteria</taxon>
        <taxon>Pseudomonadati</taxon>
        <taxon>Pseudomonadota</taxon>
        <taxon>Betaproteobacteria</taxon>
        <taxon>Burkholderiales</taxon>
        <taxon>Comamonadaceae</taxon>
        <taxon>Delftia</taxon>
    </lineage>
</organism>
<accession>A0AAJ2R5L3</accession>